<dbReference type="InterPro" id="IPR011779">
    <property type="entry name" value="SO4_adenylTrfase_lsu"/>
</dbReference>
<evidence type="ECO:0000256" key="12">
    <source>
        <dbReference type="ARBA" id="ARBA00023268"/>
    </source>
</evidence>
<dbReference type="InterPro" id="IPR002891">
    <property type="entry name" value="APS"/>
</dbReference>
<evidence type="ECO:0000256" key="1">
    <source>
        <dbReference type="ARBA" id="ARBA00001823"/>
    </source>
</evidence>
<evidence type="ECO:0000256" key="7">
    <source>
        <dbReference type="ARBA" id="ARBA00022679"/>
    </source>
</evidence>
<comment type="function">
    <text evidence="2">APS kinase catalyzes the synthesis of activated sulfate.</text>
</comment>
<dbReference type="NCBIfam" id="TIGR02034">
    <property type="entry name" value="CysN"/>
    <property type="match status" value="1"/>
</dbReference>
<evidence type="ECO:0000256" key="13">
    <source>
        <dbReference type="ARBA" id="ARBA00049370"/>
    </source>
</evidence>
<dbReference type="GO" id="GO:0005525">
    <property type="term" value="F:GTP binding"/>
    <property type="evidence" value="ECO:0007669"/>
    <property type="project" value="UniProtKB-UniRule"/>
</dbReference>
<comment type="pathway">
    <text evidence="4 16">Sulfur metabolism; hydrogen sulfide biosynthesis; sulfite from sulfate: step 1/3.</text>
</comment>
<comment type="caution">
    <text evidence="18">The sequence shown here is derived from an EMBL/GenBank/DDBJ whole genome shotgun (WGS) entry which is preliminary data.</text>
</comment>
<dbReference type="FunFam" id="3.40.50.300:FF:000119">
    <property type="entry name" value="Sulfate adenylyltransferase subunit 1"/>
    <property type="match status" value="1"/>
</dbReference>
<feature type="binding site" evidence="16">
    <location>
        <begin position="110"/>
        <end position="114"/>
    </location>
    <ligand>
        <name>GTP</name>
        <dbReference type="ChEBI" id="CHEBI:37565"/>
    </ligand>
</feature>
<comment type="function">
    <text evidence="14 16">With CysD forms the ATP sulfurylase (ATPS) that catalyzes the adenylation of sulfate producing adenosine 5'-phosphosulfate (APS) and diphosphate, the first enzymatic step in sulfur assimilation pathway. APS synthesis involves the formation of a high-energy phosphoric-sulfuric acid anhydride bond driven by GTP hydrolysis by CysN coupled to ATP hydrolysis by CysD.</text>
</comment>
<evidence type="ECO:0000256" key="4">
    <source>
        <dbReference type="ARBA" id="ARBA00005048"/>
    </source>
</evidence>
<name>A0A2A5CBA9_9GAMM</name>
<evidence type="ECO:0000256" key="5">
    <source>
        <dbReference type="ARBA" id="ARBA00005438"/>
    </source>
</evidence>
<dbReference type="NCBIfam" id="TIGR00231">
    <property type="entry name" value="small_GTP"/>
    <property type="match status" value="1"/>
</dbReference>
<comment type="similarity">
    <text evidence="6">In the N-terminal section; belongs to the TRAFAC class translation factor GTPase superfamily. Classic translation factor GTPase family. CysN/NodQ subfamily.</text>
</comment>
<organism evidence="18 19">
    <name type="scientific">SAR86 cluster bacterium</name>
    <dbReference type="NCBI Taxonomy" id="2030880"/>
    <lineage>
        <taxon>Bacteria</taxon>
        <taxon>Pseudomonadati</taxon>
        <taxon>Pseudomonadota</taxon>
        <taxon>Gammaproteobacteria</taxon>
        <taxon>SAR86 cluster</taxon>
    </lineage>
</organism>
<comment type="catalytic activity">
    <reaction evidence="13 16">
        <text>sulfate + ATP + H(+) = adenosine 5'-phosphosulfate + diphosphate</text>
        <dbReference type="Rhea" id="RHEA:18133"/>
        <dbReference type="ChEBI" id="CHEBI:15378"/>
        <dbReference type="ChEBI" id="CHEBI:16189"/>
        <dbReference type="ChEBI" id="CHEBI:30616"/>
        <dbReference type="ChEBI" id="CHEBI:33019"/>
        <dbReference type="ChEBI" id="CHEBI:58243"/>
        <dbReference type="EC" id="2.7.7.4"/>
    </reaction>
</comment>
<dbReference type="PRINTS" id="PR00315">
    <property type="entry name" value="ELONGATNFCT"/>
</dbReference>
<dbReference type="SUPFAM" id="SSF50447">
    <property type="entry name" value="Translation proteins"/>
    <property type="match status" value="1"/>
</dbReference>
<comment type="subunit">
    <text evidence="15">Heterodimer composed of CysD, the smaller subunit, and CysNC.</text>
</comment>
<dbReference type="Pfam" id="PF00009">
    <property type="entry name" value="GTP_EFTU"/>
    <property type="match status" value="1"/>
</dbReference>
<evidence type="ECO:0000256" key="11">
    <source>
        <dbReference type="ARBA" id="ARBA00023134"/>
    </source>
</evidence>
<evidence type="ECO:0000313" key="18">
    <source>
        <dbReference type="EMBL" id="PCJ40636.1"/>
    </source>
</evidence>
<dbReference type="EMBL" id="NVWI01000008">
    <property type="protein sequence ID" value="PCJ40636.1"/>
    <property type="molecule type" value="Genomic_DNA"/>
</dbReference>
<keyword evidence="18" id="KW-0418">Kinase</keyword>
<comment type="similarity">
    <text evidence="5">In the C-terminal section; belongs to the APS kinase family.</text>
</comment>
<dbReference type="InterPro" id="IPR059117">
    <property type="entry name" value="APS_kinase_dom"/>
</dbReference>
<dbReference type="PROSITE" id="PS00301">
    <property type="entry name" value="G_TR_1"/>
    <property type="match status" value="1"/>
</dbReference>
<feature type="binding site" evidence="16">
    <location>
        <begin position="31"/>
        <end position="38"/>
    </location>
    <ligand>
        <name>GTP</name>
        <dbReference type="ChEBI" id="CHEBI:37565"/>
    </ligand>
</feature>
<comment type="pathway">
    <text evidence="3">Sulfur metabolism; hydrogen sulfide biosynthesis; sulfite from sulfate: step 2/3.</text>
</comment>
<dbReference type="NCBIfam" id="NF003478">
    <property type="entry name" value="PRK05124.1"/>
    <property type="match status" value="1"/>
</dbReference>
<dbReference type="InterPro" id="IPR044139">
    <property type="entry name" value="CysN_NoDQ_III"/>
</dbReference>
<keyword evidence="7 16" id="KW-0808">Transferase</keyword>
<proteinExistence type="inferred from homology"/>
<evidence type="ECO:0000256" key="16">
    <source>
        <dbReference type="HAMAP-Rule" id="MF_00062"/>
    </source>
</evidence>
<dbReference type="GO" id="GO:0000103">
    <property type="term" value="P:sulfate assimilation"/>
    <property type="evidence" value="ECO:0007669"/>
    <property type="project" value="UniProtKB-UniRule"/>
</dbReference>
<feature type="binding site" evidence="16">
    <location>
        <begin position="165"/>
        <end position="168"/>
    </location>
    <ligand>
        <name>GTP</name>
        <dbReference type="ChEBI" id="CHEBI:37565"/>
    </ligand>
</feature>
<evidence type="ECO:0000256" key="14">
    <source>
        <dbReference type="ARBA" id="ARBA00055271"/>
    </source>
</evidence>
<dbReference type="InterPro" id="IPR027417">
    <property type="entry name" value="P-loop_NTPase"/>
</dbReference>
<dbReference type="CDD" id="cd02027">
    <property type="entry name" value="APSK"/>
    <property type="match status" value="1"/>
</dbReference>
<comment type="catalytic activity">
    <reaction evidence="1">
        <text>adenosine 5'-phosphosulfate + ATP = 3'-phosphoadenylyl sulfate + ADP + H(+)</text>
        <dbReference type="Rhea" id="RHEA:24152"/>
        <dbReference type="ChEBI" id="CHEBI:15378"/>
        <dbReference type="ChEBI" id="CHEBI:30616"/>
        <dbReference type="ChEBI" id="CHEBI:58243"/>
        <dbReference type="ChEBI" id="CHEBI:58339"/>
        <dbReference type="ChEBI" id="CHEBI:456216"/>
        <dbReference type="EC" id="2.7.1.25"/>
    </reaction>
</comment>
<sequence length="633" mass="70404">MSHKSDLISTDIDAYLAQHERKELLRLLTCGSVDDGKSTLIGRLLHDSKMIYEDQLEAIKADSVKSGTTGNDFDLALLVDGLQAEREQGITIDVAYRYFSTAKRKFIIADTPGHEQYTRNMATGASNCELAIILIDARYGVQTQTRRHTFIASLLGIKHIIVAVNKMDLMDFSEDVFNTIKQDYIEFTKELNTGDLYFIPMSALNGDNVVNASEKTPWYDGETLMWMLENIKISADRNFDDFRFPVQFVNRPNLDFRGFCGTIASGIVRKGDEIIALPSGKRSKIKSIVTYDEELEQAFMPMAVTLTLEDEIDISRGDMIVHTDNLPTSEDSFSANIVWMNEAPLLTGKQYDFKQASRSFSGIITNIQHKVDVNTLETVPTPSLELNEIGLCDLEFSEAIHFDSYLQNPSTGAFIIIDRLSNVTVGAGMIKTTAARKRRVVESSTNHVTTEDRAARYGQKPVTVMFVGISGSGKSTLAHALERRLFDMGRISAILDGKAMRLGISKDLPHDADGRAENLRRSAYIAKYLNDSGLICCAAFVAPNADSREHMSSVIGEDNCIVVYLNPPLDVCKQRDPSGIYAAEANVQTGTVPGVSFPYEDWENPNLILPTHELDVDECIDRVVNVLKEQSIL</sequence>
<dbReference type="GO" id="GO:0005524">
    <property type="term" value="F:ATP binding"/>
    <property type="evidence" value="ECO:0007669"/>
    <property type="project" value="UniProtKB-KW"/>
</dbReference>
<evidence type="ECO:0000313" key="19">
    <source>
        <dbReference type="Proteomes" id="UP000228987"/>
    </source>
</evidence>
<dbReference type="CDD" id="cd03695">
    <property type="entry name" value="CysN_NodQ_II"/>
    <property type="match status" value="1"/>
</dbReference>
<dbReference type="Pfam" id="PF22594">
    <property type="entry name" value="GTP-eEF1A_C"/>
    <property type="match status" value="1"/>
</dbReference>
<dbReference type="InterPro" id="IPR054696">
    <property type="entry name" value="GTP-eEF1A_C"/>
</dbReference>
<comment type="similarity">
    <text evidence="16">Belongs to the TRAFAC class translation factor GTPase superfamily. Classic translation factor GTPase family. CysN/NodQ subfamily.</text>
</comment>
<protein>
    <recommendedName>
        <fullName evidence="16">Sulfate adenylyltransferase subunit 1</fullName>
        <ecNumber evidence="16">2.7.7.4</ecNumber>
    </recommendedName>
    <alternativeName>
        <fullName evidence="16">ATP-sulfurylase large subunit</fullName>
    </alternativeName>
    <alternativeName>
        <fullName evidence="16">Sulfate adenylate transferase</fullName>
        <shortName evidence="16">SAT</shortName>
    </alternativeName>
</protein>
<keyword evidence="11 16" id="KW-0342">GTP-binding</keyword>
<dbReference type="GO" id="GO:0003924">
    <property type="term" value="F:GTPase activity"/>
    <property type="evidence" value="ECO:0007669"/>
    <property type="project" value="InterPro"/>
</dbReference>
<dbReference type="GO" id="GO:0004781">
    <property type="term" value="F:sulfate adenylyltransferase (ATP) activity"/>
    <property type="evidence" value="ECO:0007669"/>
    <property type="project" value="UniProtKB-UniRule"/>
</dbReference>
<dbReference type="Gene3D" id="2.40.30.10">
    <property type="entry name" value="Translation factors"/>
    <property type="match status" value="2"/>
</dbReference>
<evidence type="ECO:0000256" key="9">
    <source>
        <dbReference type="ARBA" id="ARBA00022741"/>
    </source>
</evidence>
<accession>A0A2A5CBA9</accession>
<dbReference type="CDD" id="cd04166">
    <property type="entry name" value="CysN_ATPS"/>
    <property type="match status" value="1"/>
</dbReference>
<dbReference type="HAMAP" id="MF_00062">
    <property type="entry name" value="Sulf_adenylyltr_sub1"/>
    <property type="match status" value="1"/>
</dbReference>
<dbReference type="InterPro" id="IPR044138">
    <property type="entry name" value="CysN_II"/>
</dbReference>
<dbReference type="Pfam" id="PF01583">
    <property type="entry name" value="APS_kinase"/>
    <property type="match status" value="1"/>
</dbReference>
<dbReference type="NCBIfam" id="TIGR00455">
    <property type="entry name" value="apsK"/>
    <property type="match status" value="1"/>
</dbReference>
<dbReference type="InterPro" id="IPR009001">
    <property type="entry name" value="Transl_elong_EF1A/Init_IF2_C"/>
</dbReference>
<keyword evidence="10 16" id="KW-0067">ATP-binding</keyword>
<reference evidence="19" key="1">
    <citation type="submission" date="2017-08" db="EMBL/GenBank/DDBJ databases">
        <title>A dynamic microbial community with high functional redundancy inhabits the cold, oxic subseafloor aquifer.</title>
        <authorList>
            <person name="Tully B.J."/>
            <person name="Wheat C.G."/>
            <person name="Glazer B.T."/>
            <person name="Huber J.A."/>
        </authorList>
    </citation>
    <scope>NUCLEOTIDE SEQUENCE [LARGE SCALE GENOMIC DNA]</scope>
</reference>
<dbReference type="GO" id="GO:0004020">
    <property type="term" value="F:adenylylsulfate kinase activity"/>
    <property type="evidence" value="ECO:0007669"/>
    <property type="project" value="UniProtKB-EC"/>
</dbReference>
<dbReference type="SUPFAM" id="SSF52540">
    <property type="entry name" value="P-loop containing nucleoside triphosphate hydrolases"/>
    <property type="match status" value="2"/>
</dbReference>
<keyword evidence="12" id="KW-0511">Multifunctional enzyme</keyword>
<feature type="domain" description="Tr-type G" evidence="17">
    <location>
        <begin position="22"/>
        <end position="236"/>
    </location>
</feature>
<dbReference type="InterPro" id="IPR050100">
    <property type="entry name" value="TRAFAC_GTPase_members"/>
</dbReference>
<dbReference type="Proteomes" id="UP000228987">
    <property type="component" value="Unassembled WGS sequence"/>
</dbReference>
<keyword evidence="9 16" id="KW-0547">Nucleotide-binding</keyword>
<evidence type="ECO:0000259" key="17">
    <source>
        <dbReference type="PROSITE" id="PS51722"/>
    </source>
</evidence>
<dbReference type="InterPro" id="IPR005225">
    <property type="entry name" value="Small_GTP-bd"/>
</dbReference>
<dbReference type="SUPFAM" id="SSF50465">
    <property type="entry name" value="EF-Tu/eEF-1alpha/eIF2-gamma C-terminal domain"/>
    <property type="match status" value="1"/>
</dbReference>
<dbReference type="CDD" id="cd04095">
    <property type="entry name" value="CysN_NoDQ_III"/>
    <property type="match status" value="1"/>
</dbReference>
<dbReference type="UniPathway" id="UPA00140">
    <property type="reaction ID" value="UER00204"/>
</dbReference>
<gene>
    <name evidence="16" type="primary">cysN</name>
    <name evidence="18" type="ORF">COA71_10345</name>
</gene>
<dbReference type="GO" id="GO:0070814">
    <property type="term" value="P:hydrogen sulfide biosynthetic process"/>
    <property type="evidence" value="ECO:0007669"/>
    <property type="project" value="UniProtKB-UniRule"/>
</dbReference>
<evidence type="ECO:0000256" key="2">
    <source>
        <dbReference type="ARBA" id="ARBA00002357"/>
    </source>
</evidence>
<dbReference type="InterPro" id="IPR031157">
    <property type="entry name" value="G_TR_CS"/>
</dbReference>
<keyword evidence="8 16" id="KW-0548">Nucleotidyltransferase</keyword>
<dbReference type="PANTHER" id="PTHR23115">
    <property type="entry name" value="TRANSLATION FACTOR"/>
    <property type="match status" value="1"/>
</dbReference>
<dbReference type="AlphaFoldDB" id="A0A2A5CBA9"/>
<dbReference type="PROSITE" id="PS51722">
    <property type="entry name" value="G_TR_2"/>
    <property type="match status" value="1"/>
</dbReference>
<dbReference type="InterPro" id="IPR009000">
    <property type="entry name" value="Transl_B-barrel_sf"/>
</dbReference>
<dbReference type="EC" id="2.7.7.4" evidence="16"/>
<dbReference type="InterPro" id="IPR000795">
    <property type="entry name" value="T_Tr_GTP-bd_dom"/>
</dbReference>
<evidence type="ECO:0000256" key="6">
    <source>
        <dbReference type="ARBA" id="ARBA00007237"/>
    </source>
</evidence>
<evidence type="ECO:0000256" key="10">
    <source>
        <dbReference type="ARBA" id="ARBA00022840"/>
    </source>
</evidence>
<dbReference type="FunFam" id="2.40.30.10:FF:000027">
    <property type="entry name" value="Sulfate adenylyltransferase subunit 1"/>
    <property type="match status" value="1"/>
</dbReference>
<evidence type="ECO:0000256" key="15">
    <source>
        <dbReference type="ARBA" id="ARBA00062688"/>
    </source>
</evidence>
<evidence type="ECO:0000256" key="3">
    <source>
        <dbReference type="ARBA" id="ARBA00004806"/>
    </source>
</evidence>
<dbReference type="Gene3D" id="3.40.50.300">
    <property type="entry name" value="P-loop containing nucleotide triphosphate hydrolases"/>
    <property type="match status" value="2"/>
</dbReference>
<evidence type="ECO:0000256" key="8">
    <source>
        <dbReference type="ARBA" id="ARBA00022695"/>
    </source>
</evidence>
<dbReference type="NCBIfam" id="NF004035">
    <property type="entry name" value="PRK05506.1"/>
    <property type="match status" value="1"/>
</dbReference>
<dbReference type="InterPro" id="IPR041757">
    <property type="entry name" value="CysN_GTP-bd"/>
</dbReference>